<dbReference type="EMBL" id="LGKG01000101">
    <property type="protein sequence ID" value="KPC64302.1"/>
    <property type="molecule type" value="Genomic_DNA"/>
</dbReference>
<dbReference type="PANTHER" id="PTHR12677:SF59">
    <property type="entry name" value="GOLGI APPARATUS MEMBRANE PROTEIN TVP38-RELATED"/>
    <property type="match status" value="1"/>
</dbReference>
<dbReference type="Proteomes" id="UP000037982">
    <property type="component" value="Unassembled WGS sequence"/>
</dbReference>
<feature type="transmembrane region" description="Helical" evidence="7">
    <location>
        <begin position="76"/>
        <end position="100"/>
    </location>
</feature>
<feature type="transmembrane region" description="Helical" evidence="7">
    <location>
        <begin position="12"/>
        <end position="30"/>
    </location>
</feature>
<dbReference type="InterPro" id="IPR032816">
    <property type="entry name" value="VTT_dom"/>
</dbReference>
<evidence type="ECO:0000256" key="6">
    <source>
        <dbReference type="ARBA" id="ARBA00023136"/>
    </source>
</evidence>
<dbReference type="RefSeq" id="WP_053923699.1">
    <property type="nucleotide sequence ID" value="NZ_LGKG01000101.1"/>
</dbReference>
<feature type="transmembrane region" description="Helical" evidence="7">
    <location>
        <begin position="134"/>
        <end position="153"/>
    </location>
</feature>
<comment type="similarity">
    <text evidence="2 7">Belongs to the TVP38/TMEM64 family.</text>
</comment>
<evidence type="ECO:0000313" key="9">
    <source>
        <dbReference type="EMBL" id="KPC64302.1"/>
    </source>
</evidence>
<evidence type="ECO:0000256" key="4">
    <source>
        <dbReference type="ARBA" id="ARBA00022692"/>
    </source>
</evidence>
<dbReference type="GO" id="GO:0005886">
    <property type="term" value="C:plasma membrane"/>
    <property type="evidence" value="ECO:0007669"/>
    <property type="project" value="UniProtKB-SubCell"/>
</dbReference>
<evidence type="ECO:0000256" key="5">
    <source>
        <dbReference type="ARBA" id="ARBA00022989"/>
    </source>
</evidence>
<dbReference type="PANTHER" id="PTHR12677">
    <property type="entry name" value="GOLGI APPARATUS MEMBRANE PROTEIN TVP38-RELATED"/>
    <property type="match status" value="1"/>
</dbReference>
<name>A0A0N0H196_9ACTN</name>
<dbReference type="InterPro" id="IPR015414">
    <property type="entry name" value="TMEM64"/>
</dbReference>
<reference evidence="10" key="1">
    <citation type="submission" date="2015-07" db="EMBL/GenBank/DDBJ databases">
        <authorList>
            <person name="Ju K.-S."/>
            <person name="Doroghazi J.R."/>
            <person name="Metcalf W.W."/>
        </authorList>
    </citation>
    <scope>NUCLEOTIDE SEQUENCE [LARGE SCALE GENOMIC DNA]</scope>
    <source>
        <strain evidence="10">NRRL ISP-5002</strain>
    </source>
</reference>
<comment type="subcellular location">
    <subcellularLocation>
        <location evidence="1 7">Cell membrane</location>
        <topology evidence="1 7">Multi-pass membrane protein</topology>
    </subcellularLocation>
</comment>
<evidence type="ECO:0000256" key="3">
    <source>
        <dbReference type="ARBA" id="ARBA00022475"/>
    </source>
</evidence>
<feature type="domain" description="VTT" evidence="8">
    <location>
        <begin position="64"/>
        <end position="181"/>
    </location>
</feature>
<evidence type="ECO:0000259" key="8">
    <source>
        <dbReference type="Pfam" id="PF09335"/>
    </source>
</evidence>
<keyword evidence="10" id="KW-1185">Reference proteome</keyword>
<evidence type="ECO:0000256" key="1">
    <source>
        <dbReference type="ARBA" id="ARBA00004651"/>
    </source>
</evidence>
<organism evidence="9 10">
    <name type="scientific">Streptomyces chattanoogensis</name>
    <dbReference type="NCBI Taxonomy" id="66876"/>
    <lineage>
        <taxon>Bacteria</taxon>
        <taxon>Bacillati</taxon>
        <taxon>Actinomycetota</taxon>
        <taxon>Actinomycetes</taxon>
        <taxon>Kitasatosporales</taxon>
        <taxon>Streptomycetaceae</taxon>
        <taxon>Streptomyces</taxon>
    </lineage>
</organism>
<dbReference type="Pfam" id="PF09335">
    <property type="entry name" value="VTT_dom"/>
    <property type="match status" value="1"/>
</dbReference>
<comment type="caution">
    <text evidence="9">The sequence shown here is derived from an EMBL/GenBank/DDBJ whole genome shotgun (WGS) entry which is preliminary data.</text>
</comment>
<keyword evidence="5 7" id="KW-1133">Transmembrane helix</keyword>
<evidence type="ECO:0000256" key="2">
    <source>
        <dbReference type="ARBA" id="ARBA00008640"/>
    </source>
</evidence>
<evidence type="ECO:0000256" key="7">
    <source>
        <dbReference type="RuleBase" id="RU366058"/>
    </source>
</evidence>
<dbReference type="AlphaFoldDB" id="A0A0N0H196"/>
<evidence type="ECO:0000313" key="10">
    <source>
        <dbReference type="Proteomes" id="UP000037982"/>
    </source>
</evidence>
<keyword evidence="6 7" id="KW-0472">Membrane</keyword>
<keyword evidence="3 7" id="KW-1003">Cell membrane</keyword>
<feature type="transmembrane region" description="Helical" evidence="7">
    <location>
        <begin position="191"/>
        <end position="209"/>
    </location>
</feature>
<feature type="transmembrane region" description="Helical" evidence="7">
    <location>
        <begin position="42"/>
        <end position="64"/>
    </location>
</feature>
<dbReference type="PATRIC" id="fig|66876.3.peg.2697"/>
<sequence length="224" mass="22817">MIARPPSPRARLAALVALLAAAVGGVLWWSPQRLLPHDFTSFLPGIWAAPAFAVLFAITTLAFFPKPVLNVAAGALFGIPVGLAVAVAGTTLGAVLAFGLGRSLGRDALRPLLKGKILAGLDRRLTDQGFGSVLVLRIVPGLPFQGVNLAAAFSGVRFRPYTTATALGVLPGTAAYVIAGATASVPSSPAFILSTAAIVAVTVLTLAALRRGRRTAPPNAGEPA</sequence>
<accession>A0A0N0H196</accession>
<feature type="transmembrane region" description="Helical" evidence="7">
    <location>
        <begin position="165"/>
        <end position="185"/>
    </location>
</feature>
<gene>
    <name evidence="9" type="ORF">ADL29_12325</name>
</gene>
<proteinExistence type="inferred from homology"/>
<protein>
    <recommendedName>
        <fullName evidence="7">TVP38/TMEM64 family membrane protein</fullName>
    </recommendedName>
</protein>
<keyword evidence="4 7" id="KW-0812">Transmembrane</keyword>